<feature type="region of interest" description="Disordered" evidence="1">
    <location>
        <begin position="149"/>
        <end position="222"/>
    </location>
</feature>
<reference evidence="2 3" key="1">
    <citation type="journal article" date="2019" name="Nat. Ecol. Evol.">
        <title>Megaphylogeny resolves global patterns of mushroom evolution.</title>
        <authorList>
            <person name="Varga T."/>
            <person name="Krizsan K."/>
            <person name="Foldi C."/>
            <person name="Dima B."/>
            <person name="Sanchez-Garcia M."/>
            <person name="Sanchez-Ramirez S."/>
            <person name="Szollosi G.J."/>
            <person name="Szarkandi J.G."/>
            <person name="Papp V."/>
            <person name="Albert L."/>
            <person name="Andreopoulos W."/>
            <person name="Angelini C."/>
            <person name="Antonin V."/>
            <person name="Barry K.W."/>
            <person name="Bougher N.L."/>
            <person name="Buchanan P."/>
            <person name="Buyck B."/>
            <person name="Bense V."/>
            <person name="Catcheside P."/>
            <person name="Chovatia M."/>
            <person name="Cooper J."/>
            <person name="Damon W."/>
            <person name="Desjardin D."/>
            <person name="Finy P."/>
            <person name="Geml J."/>
            <person name="Haridas S."/>
            <person name="Hughes K."/>
            <person name="Justo A."/>
            <person name="Karasinski D."/>
            <person name="Kautmanova I."/>
            <person name="Kiss B."/>
            <person name="Kocsube S."/>
            <person name="Kotiranta H."/>
            <person name="LaButti K.M."/>
            <person name="Lechner B.E."/>
            <person name="Liimatainen K."/>
            <person name="Lipzen A."/>
            <person name="Lukacs Z."/>
            <person name="Mihaltcheva S."/>
            <person name="Morgado L.N."/>
            <person name="Niskanen T."/>
            <person name="Noordeloos M.E."/>
            <person name="Ohm R.A."/>
            <person name="Ortiz-Santana B."/>
            <person name="Ovrebo C."/>
            <person name="Racz N."/>
            <person name="Riley R."/>
            <person name="Savchenko A."/>
            <person name="Shiryaev A."/>
            <person name="Soop K."/>
            <person name="Spirin V."/>
            <person name="Szebenyi C."/>
            <person name="Tomsovsky M."/>
            <person name="Tulloss R.E."/>
            <person name="Uehling J."/>
            <person name="Grigoriev I.V."/>
            <person name="Vagvolgyi C."/>
            <person name="Papp T."/>
            <person name="Martin F.M."/>
            <person name="Miettinen O."/>
            <person name="Hibbett D.S."/>
            <person name="Nagy L.G."/>
        </authorList>
    </citation>
    <scope>NUCLEOTIDE SEQUENCE [LARGE SCALE GENOMIC DNA]</scope>
    <source>
        <strain evidence="2 3">CBS 166.37</strain>
    </source>
</reference>
<gene>
    <name evidence="2" type="ORF">BDQ12DRAFT_603673</name>
</gene>
<evidence type="ECO:0000313" key="3">
    <source>
        <dbReference type="Proteomes" id="UP000308652"/>
    </source>
</evidence>
<name>A0A5C3M6I2_9AGAR</name>
<sequence length="357" mass="40168">LNMSASDAKSAEFARLFDLFERLASQRPRATEDKPRTPIVDDASGVPVLREFAPMFKTLASIVGTHTRKKPPMARPRRDTVAGQQTDAMESDSEEDYHESLAKFPLGKQYPFTFKLMLHKLYKMDDWVKKVKEALERSQIEYKPLAEQELPVKRDATEKDDENERQVGETHSRPGTVVEGGKRGSPINRPRRYSVMAAVGRKRDSPTSPTSPTTQHFPKGREVDTRGVLRAVKKRCVGRRKSLSGVTEASRGNFGGAWVYDAAVSASEANQRLPAVEFALPPLDSMQPRPRYQSLYNGERKVGRMKRRVSVSGSVGQNMPFYASTNTAGNRQRAMTIADITAPNTEQRMKMKRQFAY</sequence>
<dbReference type="OrthoDB" id="3067134at2759"/>
<feature type="compositionally biased region" description="Basic and acidic residues" evidence="1">
    <location>
        <begin position="149"/>
        <end position="172"/>
    </location>
</feature>
<dbReference type="Proteomes" id="UP000308652">
    <property type="component" value="Unassembled WGS sequence"/>
</dbReference>
<dbReference type="EMBL" id="ML213599">
    <property type="protein sequence ID" value="TFK39468.1"/>
    <property type="molecule type" value="Genomic_DNA"/>
</dbReference>
<feature type="non-terminal residue" evidence="2">
    <location>
        <position position="1"/>
    </location>
</feature>
<proteinExistence type="predicted"/>
<organism evidence="2 3">
    <name type="scientific">Crucibulum laeve</name>
    <dbReference type="NCBI Taxonomy" id="68775"/>
    <lineage>
        <taxon>Eukaryota</taxon>
        <taxon>Fungi</taxon>
        <taxon>Dikarya</taxon>
        <taxon>Basidiomycota</taxon>
        <taxon>Agaricomycotina</taxon>
        <taxon>Agaricomycetes</taxon>
        <taxon>Agaricomycetidae</taxon>
        <taxon>Agaricales</taxon>
        <taxon>Agaricineae</taxon>
        <taxon>Nidulariaceae</taxon>
        <taxon>Crucibulum</taxon>
    </lineage>
</organism>
<evidence type="ECO:0000256" key="1">
    <source>
        <dbReference type="SAM" id="MobiDB-lite"/>
    </source>
</evidence>
<keyword evidence="3" id="KW-1185">Reference proteome</keyword>
<evidence type="ECO:0000313" key="2">
    <source>
        <dbReference type="EMBL" id="TFK39468.1"/>
    </source>
</evidence>
<dbReference type="AlphaFoldDB" id="A0A5C3M6I2"/>
<feature type="region of interest" description="Disordered" evidence="1">
    <location>
        <begin position="65"/>
        <end position="94"/>
    </location>
</feature>
<accession>A0A5C3M6I2</accession>
<protein>
    <submittedName>
        <fullName evidence="2">Uncharacterized protein</fullName>
    </submittedName>
</protein>